<keyword evidence="1" id="KW-0812">Transmembrane</keyword>
<protein>
    <submittedName>
        <fullName evidence="2">QueT transporter family protein</fullName>
    </submittedName>
</protein>
<keyword evidence="1" id="KW-1133">Transmembrane helix</keyword>
<dbReference type="PANTHER" id="PTHR40044:SF1">
    <property type="entry name" value="INTEGRAL MEMBRANE PROTEIN"/>
    <property type="match status" value="1"/>
</dbReference>
<name>A0AB39HS63_9BACI</name>
<feature type="transmembrane region" description="Helical" evidence="1">
    <location>
        <begin position="130"/>
        <end position="153"/>
    </location>
</feature>
<dbReference type="AlphaFoldDB" id="A0AB39HS63"/>
<keyword evidence="1" id="KW-0472">Membrane</keyword>
<evidence type="ECO:0000313" key="2">
    <source>
        <dbReference type="EMBL" id="XDK33164.1"/>
    </source>
</evidence>
<sequence length="163" mass="18609">MKVKTLVTNALIAALYIAVTGLIAPFAFNQLQFRISEVFNHLIVFNKKYFFGIVLGVLLANLFFSSLGAYEFIFGLSHSVISLGITIFFSRYIKNKWILMGINTVAFSINMFLIAWMLKLAIGVPDVFVVLWGILALEEFTVMFLGMFLMYAIHKRINFTKWV</sequence>
<feature type="transmembrane region" description="Helical" evidence="1">
    <location>
        <begin position="97"/>
        <end position="118"/>
    </location>
</feature>
<organism evidence="2">
    <name type="scientific">Ornithinibacillus sp. 4-3</name>
    <dbReference type="NCBI Taxonomy" id="3231488"/>
    <lineage>
        <taxon>Bacteria</taxon>
        <taxon>Bacillati</taxon>
        <taxon>Bacillota</taxon>
        <taxon>Bacilli</taxon>
        <taxon>Bacillales</taxon>
        <taxon>Bacillaceae</taxon>
        <taxon>Ornithinibacillus</taxon>
    </lineage>
</organism>
<dbReference type="PIRSF" id="PIRSF031501">
    <property type="entry name" value="QueT"/>
    <property type="match status" value="1"/>
</dbReference>
<proteinExistence type="predicted"/>
<dbReference type="InterPro" id="IPR010387">
    <property type="entry name" value="QueT"/>
</dbReference>
<feature type="transmembrane region" description="Helical" evidence="1">
    <location>
        <begin position="49"/>
        <end position="66"/>
    </location>
</feature>
<dbReference type="Pfam" id="PF06177">
    <property type="entry name" value="QueT"/>
    <property type="match status" value="1"/>
</dbReference>
<dbReference type="EMBL" id="CP162599">
    <property type="protein sequence ID" value="XDK33164.1"/>
    <property type="molecule type" value="Genomic_DNA"/>
</dbReference>
<accession>A0AB39HS63</accession>
<feature type="transmembrane region" description="Helical" evidence="1">
    <location>
        <begin position="72"/>
        <end position="90"/>
    </location>
</feature>
<dbReference type="PANTHER" id="PTHR40044">
    <property type="entry name" value="INTEGRAL MEMBRANE PROTEIN-RELATED"/>
    <property type="match status" value="1"/>
</dbReference>
<feature type="transmembrane region" description="Helical" evidence="1">
    <location>
        <begin position="6"/>
        <end position="28"/>
    </location>
</feature>
<dbReference type="RefSeq" id="WP_368653847.1">
    <property type="nucleotide sequence ID" value="NZ_CP162599.1"/>
</dbReference>
<reference evidence="2" key="1">
    <citation type="submission" date="2024-07" db="EMBL/GenBank/DDBJ databases">
        <title>Halotolerant mesophilic bacterium Ornithinibacillus sp. 4-3, sp. nov., isolated from soil.</title>
        <authorList>
            <person name="Sidarenka A.V."/>
            <person name="Guliayeva D.E."/>
            <person name="Leanovich S.I."/>
            <person name="Hileuskaya K.S."/>
            <person name="Akhremchuk A.E."/>
            <person name="Sikolenko M.A."/>
            <person name="Valentovich L.N."/>
        </authorList>
    </citation>
    <scope>NUCLEOTIDE SEQUENCE</scope>
    <source>
        <strain evidence="2">4-3</strain>
    </source>
</reference>
<gene>
    <name evidence="2" type="ORF">AB4Y30_02005</name>
</gene>
<evidence type="ECO:0000256" key="1">
    <source>
        <dbReference type="SAM" id="Phobius"/>
    </source>
</evidence>